<gene>
    <name evidence="6" type="ORF">EVEC_LOCUS8312</name>
</gene>
<proteinExistence type="predicted"/>
<dbReference type="Proteomes" id="UP000274131">
    <property type="component" value="Unassembled WGS sequence"/>
</dbReference>
<dbReference type="PANTHER" id="PTHR23323:SF26">
    <property type="entry name" value="VACUOLAR PROTEIN SORTING-ASSOCIATED PROTEIN 18 HOMOLOG"/>
    <property type="match status" value="1"/>
</dbReference>
<dbReference type="GO" id="GO:0030674">
    <property type="term" value="F:protein-macromolecule adaptor activity"/>
    <property type="evidence" value="ECO:0007669"/>
    <property type="project" value="TreeGrafter"/>
</dbReference>
<dbReference type="GO" id="GO:0008333">
    <property type="term" value="P:endosome to lysosome transport"/>
    <property type="evidence" value="ECO:0007669"/>
    <property type="project" value="TreeGrafter"/>
</dbReference>
<reference evidence="8" key="1">
    <citation type="submission" date="2017-02" db="UniProtKB">
        <authorList>
            <consortium name="WormBaseParasite"/>
        </authorList>
    </citation>
    <scope>IDENTIFICATION</scope>
</reference>
<name>A0A0N4VDY0_ENTVE</name>
<dbReference type="GO" id="GO:0008270">
    <property type="term" value="F:zinc ion binding"/>
    <property type="evidence" value="ECO:0007669"/>
    <property type="project" value="UniProtKB-KW"/>
</dbReference>
<dbReference type="InterPro" id="IPR007810">
    <property type="entry name" value="Pep3/Vps18_beta-prop"/>
</dbReference>
<accession>A0A0N4VDY0</accession>
<protein>
    <submittedName>
        <fullName evidence="8">Vacuolar protein sorting-associated protein 18 homolog</fullName>
    </submittedName>
</protein>
<evidence type="ECO:0000313" key="8">
    <source>
        <dbReference type="WBParaSite" id="EVEC_0000886001-mRNA-1"/>
    </source>
</evidence>
<keyword evidence="2" id="KW-0479">Metal-binding</keyword>
<dbReference type="GO" id="GO:0048284">
    <property type="term" value="P:organelle fusion"/>
    <property type="evidence" value="ECO:0007669"/>
    <property type="project" value="TreeGrafter"/>
</dbReference>
<evidence type="ECO:0000256" key="3">
    <source>
        <dbReference type="ARBA" id="ARBA00022771"/>
    </source>
</evidence>
<evidence type="ECO:0000256" key="1">
    <source>
        <dbReference type="ARBA" id="ARBA00004492"/>
    </source>
</evidence>
<dbReference type="OrthoDB" id="1845386at2759"/>
<evidence type="ECO:0000256" key="4">
    <source>
        <dbReference type="ARBA" id="ARBA00022833"/>
    </source>
</evidence>
<reference evidence="6 7" key="2">
    <citation type="submission" date="2018-10" db="EMBL/GenBank/DDBJ databases">
        <authorList>
            <consortium name="Pathogen Informatics"/>
        </authorList>
    </citation>
    <scope>NUCLEOTIDE SEQUENCE [LARGE SCALE GENOMIC DNA]</scope>
</reference>
<sequence>MASSASKEQDGIFVGKLIDFRPKGNISHVVSSNGQVLLATNARDILHISVQNLMAYASDIALPLSTHDRIAYVHIDVAGYHAILSSTSGENFYVNLKNDQQKPFKRAKGHVITAIGWNSSLGTESETAFIALGTTKGSLYETSIQSGGSVLYMKELSQCLTGVKELPITNVELFQCDDSRWALCICFPGRLYCLTAVLNKSEHSYFQPVVGTVWTSAFVEQFTPTLQPFFSCEDRVYKQVFLNYFFTFSDLTNVVEDKIRFHCMDDTQRTLPSGFAIHPKTVNGTPPTQYCWLGAHGFTIGKINITAQDGYSMIIEGPHVQHRLVNGRYDNPLDIAVTEYHVLLLYSDRLEAVSLLNQKCVYEEPVGMHTSQVKGMFRDPITEMIWVYTDSSVSRYQPNEENRNVWAIYLEQGDFKKAKKITSQLKDKDPHQLVLKKEADKLIAQNNDAKYILVTIYVGAAELLAESTEPFEIAVSRFLSSVDDRRDGLKRFLELQFEKLAGDDSKVISLI</sequence>
<evidence type="ECO:0000313" key="6">
    <source>
        <dbReference type="EMBL" id="VDD93561.1"/>
    </source>
</evidence>
<dbReference type="STRING" id="51028.A0A0N4VDY0"/>
<dbReference type="GO" id="GO:0030897">
    <property type="term" value="C:HOPS complex"/>
    <property type="evidence" value="ECO:0007669"/>
    <property type="project" value="TreeGrafter"/>
</dbReference>
<keyword evidence="3" id="KW-0863">Zinc-finger</keyword>
<dbReference type="GO" id="GO:0007040">
    <property type="term" value="P:lysosome organization"/>
    <property type="evidence" value="ECO:0007669"/>
    <property type="project" value="TreeGrafter"/>
</dbReference>
<dbReference type="Pfam" id="PF05131">
    <property type="entry name" value="Pep3_Vps18"/>
    <property type="match status" value="1"/>
</dbReference>
<dbReference type="PANTHER" id="PTHR23323">
    <property type="entry name" value="VACUOLAR PROTEIN SORTING-ASSOCIATED PROTEIN"/>
    <property type="match status" value="1"/>
</dbReference>
<evidence type="ECO:0000313" key="7">
    <source>
        <dbReference type="Proteomes" id="UP000274131"/>
    </source>
</evidence>
<comment type="subcellular location">
    <subcellularLocation>
        <location evidence="1">Late endosome membrane</location>
        <topology evidence="1">Peripheral membrane protein</topology>
        <orientation evidence="1">Cytoplasmic side</orientation>
    </subcellularLocation>
</comment>
<keyword evidence="7" id="KW-1185">Reference proteome</keyword>
<dbReference type="EMBL" id="UXUI01009365">
    <property type="protein sequence ID" value="VDD93561.1"/>
    <property type="molecule type" value="Genomic_DNA"/>
</dbReference>
<dbReference type="WBParaSite" id="EVEC_0000886001-mRNA-1">
    <property type="protein sequence ID" value="EVEC_0000886001-mRNA-1"/>
    <property type="gene ID" value="EVEC_0000886001"/>
</dbReference>
<evidence type="ECO:0000259" key="5">
    <source>
        <dbReference type="Pfam" id="PF05131"/>
    </source>
</evidence>
<dbReference type="AlphaFoldDB" id="A0A0N4VDY0"/>
<keyword evidence="4" id="KW-0862">Zinc</keyword>
<evidence type="ECO:0000256" key="2">
    <source>
        <dbReference type="ARBA" id="ARBA00022723"/>
    </source>
</evidence>
<dbReference type="GO" id="GO:0007032">
    <property type="term" value="P:endosome organization"/>
    <property type="evidence" value="ECO:0007669"/>
    <property type="project" value="TreeGrafter"/>
</dbReference>
<dbReference type="GO" id="GO:0006904">
    <property type="term" value="P:vesicle docking involved in exocytosis"/>
    <property type="evidence" value="ECO:0007669"/>
    <property type="project" value="TreeGrafter"/>
</dbReference>
<dbReference type="GO" id="GO:0031902">
    <property type="term" value="C:late endosome membrane"/>
    <property type="evidence" value="ECO:0007669"/>
    <property type="project" value="UniProtKB-SubCell"/>
</dbReference>
<organism evidence="8">
    <name type="scientific">Enterobius vermicularis</name>
    <name type="common">Human pinworm</name>
    <dbReference type="NCBI Taxonomy" id="51028"/>
    <lineage>
        <taxon>Eukaryota</taxon>
        <taxon>Metazoa</taxon>
        <taxon>Ecdysozoa</taxon>
        <taxon>Nematoda</taxon>
        <taxon>Chromadorea</taxon>
        <taxon>Rhabditida</taxon>
        <taxon>Spirurina</taxon>
        <taxon>Oxyuridomorpha</taxon>
        <taxon>Oxyuroidea</taxon>
        <taxon>Oxyuridae</taxon>
        <taxon>Enterobius</taxon>
    </lineage>
</organism>
<feature type="domain" description="Pep3/Vps18 beta-propeller" evidence="5">
    <location>
        <begin position="18"/>
        <end position="395"/>
    </location>
</feature>